<dbReference type="Gramene" id="mRNA:HanXRQr2_Chr04g0164261">
    <property type="protein sequence ID" value="CDS:HanXRQr2_Chr04g0164261.1"/>
    <property type="gene ID" value="HanXRQr2_Chr04g0164261"/>
</dbReference>
<evidence type="ECO:0000313" key="2">
    <source>
        <dbReference type="Proteomes" id="UP000215914"/>
    </source>
</evidence>
<reference evidence="1" key="1">
    <citation type="journal article" date="2017" name="Nature">
        <title>The sunflower genome provides insights into oil metabolism, flowering and Asterid evolution.</title>
        <authorList>
            <person name="Badouin H."/>
            <person name="Gouzy J."/>
            <person name="Grassa C.J."/>
            <person name="Murat F."/>
            <person name="Staton S.E."/>
            <person name="Cottret L."/>
            <person name="Lelandais-Briere C."/>
            <person name="Owens G.L."/>
            <person name="Carrere S."/>
            <person name="Mayjonade B."/>
            <person name="Legrand L."/>
            <person name="Gill N."/>
            <person name="Kane N.C."/>
            <person name="Bowers J.E."/>
            <person name="Hubner S."/>
            <person name="Bellec A."/>
            <person name="Berard A."/>
            <person name="Berges H."/>
            <person name="Blanchet N."/>
            <person name="Boniface M.C."/>
            <person name="Brunel D."/>
            <person name="Catrice O."/>
            <person name="Chaidir N."/>
            <person name="Claudel C."/>
            <person name="Donnadieu C."/>
            <person name="Faraut T."/>
            <person name="Fievet G."/>
            <person name="Helmstetter N."/>
            <person name="King M."/>
            <person name="Knapp S.J."/>
            <person name="Lai Z."/>
            <person name="Le Paslier M.C."/>
            <person name="Lippi Y."/>
            <person name="Lorenzon L."/>
            <person name="Mandel J.R."/>
            <person name="Marage G."/>
            <person name="Marchand G."/>
            <person name="Marquand E."/>
            <person name="Bret-Mestries E."/>
            <person name="Morien E."/>
            <person name="Nambeesan S."/>
            <person name="Nguyen T."/>
            <person name="Pegot-Espagnet P."/>
            <person name="Pouilly N."/>
            <person name="Raftis F."/>
            <person name="Sallet E."/>
            <person name="Schiex T."/>
            <person name="Thomas J."/>
            <person name="Vandecasteele C."/>
            <person name="Vares D."/>
            <person name="Vear F."/>
            <person name="Vautrin S."/>
            <person name="Crespi M."/>
            <person name="Mangin B."/>
            <person name="Burke J.M."/>
            <person name="Salse J."/>
            <person name="Munos S."/>
            <person name="Vincourt P."/>
            <person name="Rieseberg L.H."/>
            <person name="Langlade N.B."/>
        </authorList>
    </citation>
    <scope>NUCLEOTIDE SEQUENCE</scope>
    <source>
        <tissue evidence="1">Leaves</tissue>
    </source>
</reference>
<protein>
    <submittedName>
        <fullName evidence="1">Uncharacterized protein</fullName>
    </submittedName>
</protein>
<gene>
    <name evidence="1" type="ORF">HanXRQr2_Chr04g0164261</name>
</gene>
<dbReference type="Proteomes" id="UP000215914">
    <property type="component" value="Unassembled WGS sequence"/>
</dbReference>
<keyword evidence="2" id="KW-1185">Reference proteome</keyword>
<proteinExistence type="predicted"/>
<sequence length="54" mass="6299">MDINPDPLDLILMILLMSLETEFSYPRLFQPSINTYRKKSYPQINSLLPSTSPR</sequence>
<evidence type="ECO:0000313" key="1">
    <source>
        <dbReference type="EMBL" id="KAF5810008.1"/>
    </source>
</evidence>
<name>A0A9K3NSQ3_HELAN</name>
<comment type="caution">
    <text evidence="1">The sequence shown here is derived from an EMBL/GenBank/DDBJ whole genome shotgun (WGS) entry which is preliminary data.</text>
</comment>
<organism evidence="1 2">
    <name type="scientific">Helianthus annuus</name>
    <name type="common">Common sunflower</name>
    <dbReference type="NCBI Taxonomy" id="4232"/>
    <lineage>
        <taxon>Eukaryota</taxon>
        <taxon>Viridiplantae</taxon>
        <taxon>Streptophyta</taxon>
        <taxon>Embryophyta</taxon>
        <taxon>Tracheophyta</taxon>
        <taxon>Spermatophyta</taxon>
        <taxon>Magnoliopsida</taxon>
        <taxon>eudicotyledons</taxon>
        <taxon>Gunneridae</taxon>
        <taxon>Pentapetalae</taxon>
        <taxon>asterids</taxon>
        <taxon>campanulids</taxon>
        <taxon>Asterales</taxon>
        <taxon>Asteraceae</taxon>
        <taxon>Asteroideae</taxon>
        <taxon>Heliantheae alliance</taxon>
        <taxon>Heliantheae</taxon>
        <taxon>Helianthus</taxon>
    </lineage>
</organism>
<accession>A0A9K3NSQ3</accession>
<reference evidence="1" key="2">
    <citation type="submission" date="2020-06" db="EMBL/GenBank/DDBJ databases">
        <title>Helianthus annuus Genome sequencing and assembly Release 2.</title>
        <authorList>
            <person name="Gouzy J."/>
            <person name="Langlade N."/>
            <person name="Munos S."/>
        </authorList>
    </citation>
    <scope>NUCLEOTIDE SEQUENCE</scope>
    <source>
        <tissue evidence="1">Leaves</tissue>
    </source>
</reference>
<dbReference type="AlphaFoldDB" id="A0A9K3NSQ3"/>
<dbReference type="EMBL" id="MNCJ02000319">
    <property type="protein sequence ID" value="KAF5810008.1"/>
    <property type="molecule type" value="Genomic_DNA"/>
</dbReference>